<evidence type="ECO:0000313" key="3">
    <source>
        <dbReference type="EMBL" id="MQM26961.1"/>
    </source>
</evidence>
<comment type="caution">
    <text evidence="3">The sequence shown here is derived from an EMBL/GenBank/DDBJ whole genome shotgun (WGS) entry which is preliminary data.</text>
</comment>
<feature type="compositionally biased region" description="Low complexity" evidence="1">
    <location>
        <begin position="49"/>
        <end position="61"/>
    </location>
</feature>
<name>A0A6L5GBI6_9ACTN</name>
<protein>
    <recommendedName>
        <fullName evidence="5">DUF3352 domain-containing protein</fullName>
    </recommendedName>
</protein>
<feature type="region of interest" description="Disordered" evidence="1">
    <location>
        <begin position="1"/>
        <end position="88"/>
    </location>
</feature>
<dbReference type="AlphaFoldDB" id="A0A6L5GBI6"/>
<feature type="compositionally biased region" description="Pro residues" evidence="1">
    <location>
        <begin position="26"/>
        <end position="48"/>
    </location>
</feature>
<keyword evidence="2" id="KW-0812">Transmembrane</keyword>
<keyword evidence="4" id="KW-1185">Reference proteome</keyword>
<accession>A0A6L5GBI6</accession>
<evidence type="ECO:0000313" key="4">
    <source>
        <dbReference type="Proteomes" id="UP000477750"/>
    </source>
</evidence>
<sequence>MSSDANPQQYPGPPGGPAYQPAAAQQPPPPHYQQSPPPAYQPAPPQQQPVPYVEPGAPYQQGAGGQPPYLPPGAYVPVPPPPPRGGRGAKVAVAAILSVVLLAAVGAVVLFKFVLNQGPDPAESFPASASMYVEINLDPSFDQTPKLLEHLSKFDDLEYDSTDDLLTDLLEESGLEGVDAEEDLTSWIGNRHGLAMWEYDGRQYAVVSLASTDAGAAEDGLADLRAAAGAQEDQMAYTVEDDHVLMVVGEEGAADALDAAQSEAGTEPLSASADYEEARSWLDGDQLAVYWVDMDAVADLAELTGGSADMFSELYSGQFIAGFSAFDRGFELTYRLFGDQDDPWTGSEDLLAGMGELPAADVAATAHIPENLGELAEEWMGTYEEFYGGEDDYAEAEPALEPLTDAEYAEYLELETGYYAGTLSAEDEARYLELDSRYWSAGTVEDPWTDDYDHGPSTEEIEAAVTEFTDLLAGADLSIAGDFDADQGVNPESMLLSAHLAEDRAADLQALVEEWMAEDGGALPEGVTAEGAELSYTGGETASGTLSEDDRFSDFASAAPDQAAVAVWVDLAAAAEAFPDEFDEGGEALSAFAWAHGSDDGDGTGVMRLYLTD</sequence>
<proteinExistence type="predicted"/>
<evidence type="ECO:0000256" key="2">
    <source>
        <dbReference type="SAM" id="Phobius"/>
    </source>
</evidence>
<organism evidence="3 4">
    <name type="scientific">Glycomyces albidus</name>
    <dbReference type="NCBI Taxonomy" id="2656774"/>
    <lineage>
        <taxon>Bacteria</taxon>
        <taxon>Bacillati</taxon>
        <taxon>Actinomycetota</taxon>
        <taxon>Actinomycetes</taxon>
        <taxon>Glycomycetales</taxon>
        <taxon>Glycomycetaceae</taxon>
        <taxon>Glycomyces</taxon>
    </lineage>
</organism>
<dbReference type="Proteomes" id="UP000477750">
    <property type="component" value="Unassembled WGS sequence"/>
</dbReference>
<evidence type="ECO:0008006" key="5">
    <source>
        <dbReference type="Google" id="ProtNLM"/>
    </source>
</evidence>
<gene>
    <name evidence="3" type="ORF">GFD30_15475</name>
</gene>
<evidence type="ECO:0000256" key="1">
    <source>
        <dbReference type="SAM" id="MobiDB-lite"/>
    </source>
</evidence>
<keyword evidence="2" id="KW-1133">Transmembrane helix</keyword>
<dbReference type="EMBL" id="WIAO01000018">
    <property type="protein sequence ID" value="MQM26961.1"/>
    <property type="molecule type" value="Genomic_DNA"/>
</dbReference>
<keyword evidence="2" id="KW-0472">Membrane</keyword>
<feature type="transmembrane region" description="Helical" evidence="2">
    <location>
        <begin position="91"/>
        <end position="115"/>
    </location>
</feature>
<reference evidence="3 4" key="1">
    <citation type="submission" date="2019-10" db="EMBL/GenBank/DDBJ databases">
        <title>Glycomyces albidus sp. nov., a novel actinomycete isolated from rhizosphere soil of wheat (Triticum aestivum L.).</title>
        <authorList>
            <person name="Qian L."/>
        </authorList>
    </citation>
    <scope>NUCLEOTIDE SEQUENCE [LARGE SCALE GENOMIC DNA]</scope>
    <source>
        <strain evidence="3 4">NEAU-7082</strain>
    </source>
</reference>
<dbReference type="RefSeq" id="WP_153026103.1">
    <property type="nucleotide sequence ID" value="NZ_WIAO01000018.1"/>
</dbReference>